<evidence type="ECO:0000256" key="2">
    <source>
        <dbReference type="ARBA" id="ARBA00009700"/>
    </source>
</evidence>
<gene>
    <name evidence="9 10" type="primary">LOC108666878</name>
</gene>
<dbReference type="AlphaFoldDB" id="A0A8B7N5Z7"/>
<dbReference type="GeneID" id="108666878"/>
<dbReference type="GO" id="GO:0016020">
    <property type="term" value="C:membrane"/>
    <property type="evidence" value="ECO:0007669"/>
    <property type="project" value="UniProtKB-SubCell"/>
</dbReference>
<evidence type="ECO:0000313" key="8">
    <source>
        <dbReference type="Proteomes" id="UP000694843"/>
    </source>
</evidence>
<evidence type="ECO:0000256" key="1">
    <source>
        <dbReference type="ARBA" id="ARBA00004141"/>
    </source>
</evidence>
<keyword evidence="5 7" id="KW-0472">Membrane</keyword>
<dbReference type="OMA" id="YTRVAMG"/>
<protein>
    <submittedName>
        <fullName evidence="9">Transmembrane protein 120 homolog isoform X1</fullName>
    </submittedName>
    <submittedName>
        <fullName evidence="10">Transmembrane protein 120 homolog isoform X2</fullName>
    </submittedName>
</protein>
<comment type="similarity">
    <text evidence="2">Belongs to the TMEM120 family.</text>
</comment>
<dbReference type="RefSeq" id="XP_018009308.1">
    <property type="nucleotide sequence ID" value="XM_018153819.2"/>
</dbReference>
<feature type="transmembrane region" description="Helical" evidence="7">
    <location>
        <begin position="304"/>
        <end position="327"/>
    </location>
</feature>
<evidence type="ECO:0000256" key="6">
    <source>
        <dbReference type="SAM" id="MobiDB-lite"/>
    </source>
</evidence>
<dbReference type="PANTHER" id="PTHR21433">
    <property type="entry name" value="TRANSMEMBRANE PROTEIN INDUCED BY TUMOR NECROSIS FACTOR ALPHA"/>
    <property type="match status" value="1"/>
</dbReference>
<dbReference type="OrthoDB" id="2015098at2759"/>
<feature type="compositionally biased region" description="Basic and acidic residues" evidence="6">
    <location>
        <begin position="391"/>
        <end position="407"/>
    </location>
</feature>
<keyword evidence="8" id="KW-1185">Reference proteome</keyword>
<keyword evidence="3 7" id="KW-0812">Transmembrane</keyword>
<accession>A0A8B7N5Z7</accession>
<name>A0A8B7N5Z7_HYAAZ</name>
<feature type="transmembrane region" description="Helical" evidence="7">
    <location>
        <begin position="192"/>
        <end position="212"/>
    </location>
</feature>
<evidence type="ECO:0000256" key="4">
    <source>
        <dbReference type="ARBA" id="ARBA00022989"/>
    </source>
</evidence>
<dbReference type="PANTHER" id="PTHR21433:SF0">
    <property type="entry name" value="TRANSMEMBRANE PROTEIN 120 HOMOLOG"/>
    <property type="match status" value="1"/>
</dbReference>
<dbReference type="RefSeq" id="XP_018009307.1">
    <property type="nucleotide sequence ID" value="XM_018153818.2"/>
</dbReference>
<evidence type="ECO:0000313" key="9">
    <source>
        <dbReference type="RefSeq" id="XP_018009307.1"/>
    </source>
</evidence>
<sequence>MEHNSINSCMEEWEALSNEYRSLEKLHQLYHAKLEEVNSLQQKCTKGISHQRYRLNIIKNSLRRLEKNMSESSQGDSERNALLQTDLIRRKAQLYEMENILPKPSGRYLKIILGGINVSILDKNEKFRYKDEYEKFKLVMSLLALFISLFNCLTNVRTMDVVHMFLLVWYYCTLTIRESILKVNGSRMKGWWRAHHFISTVLAGVMLIWPVGECYYAFRTQFMAFNVYISFVQYLQFMYQRGCLYRLKCLGQSHNMDITVEGFQSWMWRGLSFLLPFLFIGYAWEFYHAYTLYYLASHPSADWHVGTLSMLFLVLFLGNSLTTAATIPQKIKERFKLKYRFTRLDKYMNHSKRRRVSFRSPELNERRTPAARAASFSRKPEVTAEETSLQGHDKPQIPNIDRKDHDSGVMMSESSSSDAERHRVDAADEDIEVFDDSITYAERAQLDKDAQSSDEFSQEGNLEPETEEKKEK</sequence>
<evidence type="ECO:0000256" key="5">
    <source>
        <dbReference type="ARBA" id="ARBA00023136"/>
    </source>
</evidence>
<proteinExistence type="inferred from homology"/>
<keyword evidence="4 7" id="KW-1133">Transmembrane helix</keyword>
<feature type="region of interest" description="Disordered" evidence="6">
    <location>
        <begin position="352"/>
        <end position="472"/>
    </location>
</feature>
<dbReference type="Pfam" id="PF07851">
    <property type="entry name" value="TMEM120A-B"/>
    <property type="match status" value="1"/>
</dbReference>
<dbReference type="InterPro" id="IPR012926">
    <property type="entry name" value="TMEM120A/B"/>
</dbReference>
<feature type="transmembrane region" description="Helical" evidence="7">
    <location>
        <begin position="136"/>
        <end position="156"/>
    </location>
</feature>
<evidence type="ECO:0000313" key="10">
    <source>
        <dbReference type="RefSeq" id="XP_018009308.1"/>
    </source>
</evidence>
<dbReference type="Proteomes" id="UP000694843">
    <property type="component" value="Unplaced"/>
</dbReference>
<reference evidence="9 10" key="1">
    <citation type="submission" date="2025-04" db="UniProtKB">
        <authorList>
            <consortium name="RefSeq"/>
        </authorList>
    </citation>
    <scope>IDENTIFICATION</scope>
    <source>
        <tissue evidence="9 10">Whole organism</tissue>
    </source>
</reference>
<comment type="subcellular location">
    <subcellularLocation>
        <location evidence="1">Membrane</location>
        <topology evidence="1">Multi-pass membrane protein</topology>
    </subcellularLocation>
</comment>
<dbReference type="KEGG" id="hazt:108666878"/>
<evidence type="ECO:0000256" key="3">
    <source>
        <dbReference type="ARBA" id="ARBA00022692"/>
    </source>
</evidence>
<feature type="transmembrane region" description="Helical" evidence="7">
    <location>
        <begin position="266"/>
        <end position="284"/>
    </location>
</feature>
<evidence type="ECO:0000256" key="7">
    <source>
        <dbReference type="SAM" id="Phobius"/>
    </source>
</evidence>
<organism evidence="8 9">
    <name type="scientific">Hyalella azteca</name>
    <name type="common">Amphipod</name>
    <dbReference type="NCBI Taxonomy" id="294128"/>
    <lineage>
        <taxon>Eukaryota</taxon>
        <taxon>Metazoa</taxon>
        <taxon>Ecdysozoa</taxon>
        <taxon>Arthropoda</taxon>
        <taxon>Crustacea</taxon>
        <taxon>Multicrustacea</taxon>
        <taxon>Malacostraca</taxon>
        <taxon>Eumalacostraca</taxon>
        <taxon>Peracarida</taxon>
        <taxon>Amphipoda</taxon>
        <taxon>Senticaudata</taxon>
        <taxon>Talitrida</taxon>
        <taxon>Talitroidea</taxon>
        <taxon>Hyalellidae</taxon>
        <taxon>Hyalella</taxon>
    </lineage>
</organism>